<evidence type="ECO:0000313" key="2">
    <source>
        <dbReference type="Proteomes" id="UP000499080"/>
    </source>
</evidence>
<name>A0A4Y2W4S3_ARAVE</name>
<accession>A0A4Y2W4S3</accession>
<dbReference type="EMBL" id="BGPR01054340">
    <property type="protein sequence ID" value="GBO31120.1"/>
    <property type="molecule type" value="Genomic_DNA"/>
</dbReference>
<dbReference type="Proteomes" id="UP000499080">
    <property type="component" value="Unassembled WGS sequence"/>
</dbReference>
<protein>
    <submittedName>
        <fullName evidence="1">Uncharacterized protein</fullName>
    </submittedName>
</protein>
<reference evidence="1 2" key="1">
    <citation type="journal article" date="2019" name="Sci. Rep.">
        <title>Orb-weaving spider Araneus ventricosus genome elucidates the spidroin gene catalogue.</title>
        <authorList>
            <person name="Kono N."/>
            <person name="Nakamura H."/>
            <person name="Ohtoshi R."/>
            <person name="Moran D.A.P."/>
            <person name="Shinohara A."/>
            <person name="Yoshida Y."/>
            <person name="Fujiwara M."/>
            <person name="Mori M."/>
            <person name="Tomita M."/>
            <person name="Arakawa K."/>
        </authorList>
    </citation>
    <scope>NUCLEOTIDE SEQUENCE [LARGE SCALE GENOMIC DNA]</scope>
</reference>
<evidence type="ECO:0000313" key="1">
    <source>
        <dbReference type="EMBL" id="GBO31120.1"/>
    </source>
</evidence>
<dbReference type="AlphaFoldDB" id="A0A4Y2W4S3"/>
<gene>
    <name evidence="1" type="ORF">AVEN_161751_1</name>
</gene>
<organism evidence="1 2">
    <name type="scientific">Araneus ventricosus</name>
    <name type="common">Orbweaver spider</name>
    <name type="synonym">Epeira ventricosa</name>
    <dbReference type="NCBI Taxonomy" id="182803"/>
    <lineage>
        <taxon>Eukaryota</taxon>
        <taxon>Metazoa</taxon>
        <taxon>Ecdysozoa</taxon>
        <taxon>Arthropoda</taxon>
        <taxon>Chelicerata</taxon>
        <taxon>Arachnida</taxon>
        <taxon>Araneae</taxon>
        <taxon>Araneomorphae</taxon>
        <taxon>Entelegynae</taxon>
        <taxon>Araneoidea</taxon>
        <taxon>Araneidae</taxon>
        <taxon>Araneus</taxon>
    </lineage>
</organism>
<proteinExistence type="predicted"/>
<keyword evidence="2" id="KW-1185">Reference proteome</keyword>
<comment type="caution">
    <text evidence="1">The sequence shown here is derived from an EMBL/GenBank/DDBJ whole genome shotgun (WGS) entry which is preliminary data.</text>
</comment>
<sequence>MASGNVDWKTTTVSSFSLSKHECVPNVRLSTDNEILLGLGIAIRKTGSDNPASLDVYRIRHQFAGSGKLKKMHEADFLKKYSLCCKSRNLNAWCTSRSTLTQPLHI</sequence>